<evidence type="ECO:0000256" key="1">
    <source>
        <dbReference type="ARBA" id="ARBA00006432"/>
    </source>
</evidence>
<evidence type="ECO:0000259" key="3">
    <source>
        <dbReference type="Pfam" id="PF00501"/>
    </source>
</evidence>
<accession>A0ABR1WLV9</accession>
<evidence type="ECO:0000256" key="2">
    <source>
        <dbReference type="ARBA" id="ARBA00022598"/>
    </source>
</evidence>
<sequence>MVLESPFPPLHIPDVSIWDLLFNDYNDSMQQIAQSKSDRDLSNVAKRLLQLDEVILLSSEDGTQTYTALGAREAALRFARALQTILSFGSGDTLALVSANSVYMAPVIWGSLYLGGMVSPANPGYGVEELQHQLKNSGATVVVTQAPFLPVVLRAATNVGIAHGRVIVLPSAKSAYVSSLASSLPSARHNDNVLRLLWQKRKATPAKRLYLTHRNIVANILMAEVVSSISHEDVVLAFLPLFHILGLTILLHYSFYKCAKVAVMPRYTLPLFCKTVEAHRVSRVYLVPPVALELAQTTLSSETGTDLSSIKFMTSAGAPLSPVIVHALHARHGIKLVEGYGLSETSPGAFMMCIEDYPAAIGTVGKLLPNQKAKLLDVDDSKRDINTDSGQSGEICIKGPNVFKGGWLLRTGDIGVFVKAPRVGICLRITDRIKELIKYKGFQVAPAELEGILLRHEGVADVCVVGVQSPQALATEVPRAYVVKTPGWGEGEVERVVAADEIRRWSDKKLANHKRLRGGVVFVDSLPRTPSGKLLRRVLRSTNFDGKAKL</sequence>
<dbReference type="Gene3D" id="3.40.50.12780">
    <property type="entry name" value="N-terminal domain of ligase-like"/>
    <property type="match status" value="1"/>
</dbReference>
<gene>
    <name evidence="5" type="ORF">PG996_001900</name>
</gene>
<feature type="domain" description="AMP-binding enzyme C-terminal" evidence="4">
    <location>
        <begin position="448"/>
        <end position="533"/>
    </location>
</feature>
<name>A0ABR1WLV9_9PEZI</name>
<feature type="domain" description="AMP-dependent synthetase/ligase" evidence="3">
    <location>
        <begin position="208"/>
        <end position="405"/>
    </location>
</feature>
<reference evidence="5 6" key="1">
    <citation type="submission" date="2023-01" db="EMBL/GenBank/DDBJ databases">
        <title>Analysis of 21 Apiospora genomes using comparative genomics revels a genus with tremendous synthesis potential of carbohydrate active enzymes and secondary metabolites.</title>
        <authorList>
            <person name="Sorensen T."/>
        </authorList>
    </citation>
    <scope>NUCLEOTIDE SEQUENCE [LARGE SCALE GENOMIC DNA]</scope>
    <source>
        <strain evidence="5 6">CBS 83171</strain>
    </source>
</reference>
<keyword evidence="2" id="KW-0436">Ligase</keyword>
<dbReference type="InterPro" id="IPR025110">
    <property type="entry name" value="AMP-bd_C"/>
</dbReference>
<dbReference type="PANTHER" id="PTHR24096:SF149">
    <property type="entry name" value="AMP-BINDING DOMAIN-CONTAINING PROTEIN-RELATED"/>
    <property type="match status" value="1"/>
</dbReference>
<evidence type="ECO:0008006" key="7">
    <source>
        <dbReference type="Google" id="ProtNLM"/>
    </source>
</evidence>
<keyword evidence="6" id="KW-1185">Reference proteome</keyword>
<protein>
    <recommendedName>
        <fullName evidence="7">Acetyl-CoA synthetase-like protein</fullName>
    </recommendedName>
</protein>
<dbReference type="InterPro" id="IPR000873">
    <property type="entry name" value="AMP-dep_synth/lig_dom"/>
</dbReference>
<dbReference type="Gene3D" id="3.30.300.30">
    <property type="match status" value="1"/>
</dbReference>
<comment type="caution">
    <text evidence="5">The sequence shown here is derived from an EMBL/GenBank/DDBJ whole genome shotgun (WGS) entry which is preliminary data.</text>
</comment>
<comment type="similarity">
    <text evidence="1">Belongs to the ATP-dependent AMP-binding enzyme family.</text>
</comment>
<evidence type="ECO:0000259" key="4">
    <source>
        <dbReference type="Pfam" id="PF13193"/>
    </source>
</evidence>
<dbReference type="InterPro" id="IPR042099">
    <property type="entry name" value="ANL_N_sf"/>
</dbReference>
<dbReference type="Pfam" id="PF13193">
    <property type="entry name" value="AMP-binding_C"/>
    <property type="match status" value="1"/>
</dbReference>
<feature type="domain" description="AMP-dependent synthetase/ligase" evidence="3">
    <location>
        <begin position="56"/>
        <end position="150"/>
    </location>
</feature>
<evidence type="ECO:0000313" key="5">
    <source>
        <dbReference type="EMBL" id="KAK8083119.1"/>
    </source>
</evidence>
<dbReference type="Pfam" id="PF00501">
    <property type="entry name" value="AMP-binding"/>
    <property type="match status" value="2"/>
</dbReference>
<dbReference type="PANTHER" id="PTHR24096">
    <property type="entry name" value="LONG-CHAIN-FATTY-ACID--COA LIGASE"/>
    <property type="match status" value="1"/>
</dbReference>
<dbReference type="EMBL" id="JAQQWM010000001">
    <property type="protein sequence ID" value="KAK8083119.1"/>
    <property type="molecule type" value="Genomic_DNA"/>
</dbReference>
<dbReference type="SUPFAM" id="SSF56801">
    <property type="entry name" value="Acetyl-CoA synthetase-like"/>
    <property type="match status" value="1"/>
</dbReference>
<organism evidence="5 6">
    <name type="scientific">Apiospora saccharicola</name>
    <dbReference type="NCBI Taxonomy" id="335842"/>
    <lineage>
        <taxon>Eukaryota</taxon>
        <taxon>Fungi</taxon>
        <taxon>Dikarya</taxon>
        <taxon>Ascomycota</taxon>
        <taxon>Pezizomycotina</taxon>
        <taxon>Sordariomycetes</taxon>
        <taxon>Xylariomycetidae</taxon>
        <taxon>Amphisphaeriales</taxon>
        <taxon>Apiosporaceae</taxon>
        <taxon>Apiospora</taxon>
    </lineage>
</organism>
<dbReference type="InterPro" id="IPR045851">
    <property type="entry name" value="AMP-bd_C_sf"/>
</dbReference>
<evidence type="ECO:0000313" key="6">
    <source>
        <dbReference type="Proteomes" id="UP001446871"/>
    </source>
</evidence>
<proteinExistence type="inferred from homology"/>
<dbReference type="Proteomes" id="UP001446871">
    <property type="component" value="Unassembled WGS sequence"/>
</dbReference>